<dbReference type="STRING" id="400682.A0A1X7V2V7"/>
<dbReference type="PROSITE" id="PS50076">
    <property type="entry name" value="DNAJ_2"/>
    <property type="match status" value="1"/>
</dbReference>
<dbReference type="PANTHER" id="PTHR43096:SF10">
    <property type="entry name" value="CHAPERONE PROTEIN DNAJ A6, CHLOROPLASTIC"/>
    <property type="match status" value="1"/>
</dbReference>
<accession>A0A1X7V2V7</accession>
<dbReference type="OrthoDB" id="1507364at2759"/>
<dbReference type="eggNOG" id="KOG0715">
    <property type="taxonomic scope" value="Eukaryota"/>
</dbReference>
<dbReference type="SUPFAM" id="SSF46565">
    <property type="entry name" value="Chaperone J-domain"/>
    <property type="match status" value="1"/>
</dbReference>
<dbReference type="CDD" id="cd00065">
    <property type="entry name" value="FYVE_like_SF"/>
    <property type="match status" value="1"/>
</dbReference>
<dbReference type="SUPFAM" id="SSF57903">
    <property type="entry name" value="FYVE/PHD zinc finger"/>
    <property type="match status" value="1"/>
</dbReference>
<dbReference type="Gene3D" id="1.10.287.110">
    <property type="entry name" value="DnaJ domain"/>
    <property type="match status" value="1"/>
</dbReference>
<dbReference type="InterPro" id="IPR036869">
    <property type="entry name" value="J_dom_sf"/>
</dbReference>
<name>A0A1X7V2V7_AMPQE</name>
<dbReference type="InterPro" id="IPR011011">
    <property type="entry name" value="Znf_FYVE_PHD"/>
</dbReference>
<evidence type="ECO:0000313" key="2">
    <source>
        <dbReference type="EnsemblMetazoa" id="Aqu2.1.34124_001"/>
    </source>
</evidence>
<dbReference type="PRINTS" id="PR00625">
    <property type="entry name" value="JDOMAIN"/>
</dbReference>
<dbReference type="KEGG" id="aqu:109581386"/>
<dbReference type="CDD" id="cd06257">
    <property type="entry name" value="DnaJ"/>
    <property type="match status" value="1"/>
</dbReference>
<dbReference type="EnsemblMetazoa" id="Aqu2.1.34124_001">
    <property type="protein sequence ID" value="Aqu2.1.34124_001"/>
    <property type="gene ID" value="Aqu2.1.34124"/>
</dbReference>
<dbReference type="AlphaFoldDB" id="A0A1X7V2V7"/>
<evidence type="ECO:0000313" key="3">
    <source>
        <dbReference type="Proteomes" id="UP000007879"/>
    </source>
</evidence>
<dbReference type="SMART" id="SM00271">
    <property type="entry name" value="DnaJ"/>
    <property type="match status" value="1"/>
</dbReference>
<dbReference type="InterPro" id="IPR001623">
    <property type="entry name" value="DnaJ_domain"/>
</dbReference>
<dbReference type="InParanoid" id="A0A1X7V2V7"/>
<reference evidence="2" key="2">
    <citation type="submission" date="2017-05" db="UniProtKB">
        <authorList>
            <consortium name="EnsemblMetazoa"/>
        </authorList>
    </citation>
    <scope>IDENTIFICATION</scope>
</reference>
<dbReference type="GO" id="GO:0042026">
    <property type="term" value="P:protein refolding"/>
    <property type="evidence" value="ECO:0007669"/>
    <property type="project" value="TreeGrafter"/>
</dbReference>
<protein>
    <recommendedName>
        <fullName evidence="1">J domain-containing protein</fullName>
    </recommendedName>
</protein>
<dbReference type="GO" id="GO:0005737">
    <property type="term" value="C:cytoplasm"/>
    <property type="evidence" value="ECO:0007669"/>
    <property type="project" value="TreeGrafter"/>
</dbReference>
<reference evidence="3" key="1">
    <citation type="journal article" date="2010" name="Nature">
        <title>The Amphimedon queenslandica genome and the evolution of animal complexity.</title>
        <authorList>
            <person name="Srivastava M."/>
            <person name="Simakov O."/>
            <person name="Chapman J."/>
            <person name="Fahey B."/>
            <person name="Gauthier M.E."/>
            <person name="Mitros T."/>
            <person name="Richards G.S."/>
            <person name="Conaco C."/>
            <person name="Dacre M."/>
            <person name="Hellsten U."/>
            <person name="Larroux C."/>
            <person name="Putnam N.H."/>
            <person name="Stanke M."/>
            <person name="Adamska M."/>
            <person name="Darling A."/>
            <person name="Degnan S.M."/>
            <person name="Oakley T.H."/>
            <person name="Plachetzki D.C."/>
            <person name="Zhai Y."/>
            <person name="Adamski M."/>
            <person name="Calcino A."/>
            <person name="Cummins S.F."/>
            <person name="Goodstein D.M."/>
            <person name="Harris C."/>
            <person name="Jackson D.J."/>
            <person name="Leys S.P."/>
            <person name="Shu S."/>
            <person name="Woodcroft B.J."/>
            <person name="Vervoort M."/>
            <person name="Kosik K.S."/>
            <person name="Manning G."/>
            <person name="Degnan B.M."/>
            <person name="Rokhsar D.S."/>
        </authorList>
    </citation>
    <scope>NUCLEOTIDE SEQUENCE [LARGE SCALE GENOMIC DNA]</scope>
</reference>
<keyword evidence="3" id="KW-1185">Reference proteome</keyword>
<dbReference type="PANTHER" id="PTHR43096">
    <property type="entry name" value="DNAJ HOMOLOG 1, MITOCHONDRIAL-RELATED"/>
    <property type="match status" value="1"/>
</dbReference>
<dbReference type="EnsemblMetazoa" id="XM_019995447.1">
    <property type="protein sequence ID" value="XP_019851006.1"/>
    <property type="gene ID" value="LOC109581386"/>
</dbReference>
<dbReference type="Pfam" id="PF00226">
    <property type="entry name" value="DnaJ"/>
    <property type="match status" value="1"/>
</dbReference>
<organism evidence="2">
    <name type="scientific">Amphimedon queenslandica</name>
    <name type="common">Sponge</name>
    <dbReference type="NCBI Taxonomy" id="400682"/>
    <lineage>
        <taxon>Eukaryota</taxon>
        <taxon>Metazoa</taxon>
        <taxon>Porifera</taxon>
        <taxon>Demospongiae</taxon>
        <taxon>Heteroscleromorpha</taxon>
        <taxon>Haplosclerida</taxon>
        <taxon>Niphatidae</taxon>
        <taxon>Amphimedon</taxon>
    </lineage>
</organism>
<feature type="domain" description="J" evidence="1">
    <location>
        <begin position="20"/>
        <end position="84"/>
    </location>
</feature>
<gene>
    <name evidence="2" type="primary">109581386</name>
</gene>
<dbReference type="Proteomes" id="UP000007879">
    <property type="component" value="Unassembled WGS sequence"/>
</dbReference>
<evidence type="ECO:0000259" key="1">
    <source>
        <dbReference type="PROSITE" id="PS50076"/>
    </source>
</evidence>
<proteinExistence type="predicted"/>
<sequence>MATNSSTEGQQFDVAPIESDYYKLLQVEKNASKADIKVAYHKMSRIYHPDKTQDSRTEEMMKRLNEAKSVLLDEVQRAEYDEKHEDGVICDPRGFLPTGIRFSDIILKDFDKFKADFKAGRIQVPGQKFEQLLQRKVRDALCKTEIYRNDNMCQITKSNTPTPLLNVLQASNALLEEDPNVIANAYKIQQMLLEIQSNGVYSSPPPEDNIKVLCLDSLSNKEILLLYSLLLNEECSSTANMRHHLEVLISKTTIPRNTCTTTTPNDTQGNKCANCNKRLLFGMLIRKRSYVSNACYYCRKPFCSNCQPRSISYSRLGLTEKQPFCKECNTILGNLDADDWMHMCLQYLEQGTINSTKTALGCLTMVLLSSSDTIKPVLDVAKCFLQNDLPELAMPLLASVMKERMTVKALVQRQTLTASVLMALAEKRDARWEDRLELLQAANEACQIAERYVNKSMEVPKLVAVSSNTKKALDSLLKEKPLNNDIFQTISELWSIRAYDRLLSFVIHKIFNEEDATKNKTIEAIKYFMMMISFNAYIDQMLHDDQAALFLLNGIIKFEEGNYQEGIAEIEKSAWAGNHDLEKALADVINNYMAKFQFFSTKEFFDLSASSSIFRICSLASTDENRSRCLNLIFPQVNNTQFPMPTKWPNIQLIGLNVKGHRRFENAVSSQVKEGNWSEWEAALAYIDYIAACNHPLQFPLCFMYASLWIYKHIQANPLLPDNVKHALTKTIVFFLYQANGMATLRFAPGMKLYVSRLSFSILLHTLQLTKSVAGEEAIELIVLLLHNVLYNCRFCPLWEMPLVPLSEIALLNIKVNKIHSKFLLTLQHVKPEQMPIKEAELRYQLYENDIRRVHPLQDPEAARSRAMEGLLTEKGWTWNDVNRLMTSPLSLRDNDGWFSRRHTLGKSLEYSKLHGFRFNIDSKNPSIELLVLPASSKDGRLGLFSREDVNTVLQMKSNEFQPAIFSLDPPSKTEHYHPFQQFRYSPNSCQNTDFLHTMFETDYLMKSFSVGSEVSAKPPFKQRPCREGLLKGLPHRLVEALKPVHERPGGHQGNVH</sequence>
<dbReference type="GO" id="GO:0051082">
    <property type="term" value="F:unfolded protein binding"/>
    <property type="evidence" value="ECO:0007669"/>
    <property type="project" value="TreeGrafter"/>
</dbReference>